<comment type="caution">
    <text evidence="11">The sequence shown here is derived from an EMBL/GenBank/DDBJ whole genome shotgun (WGS) entry which is preliminary data.</text>
</comment>
<dbReference type="PROSITE" id="PS50003">
    <property type="entry name" value="PH_DOMAIN"/>
    <property type="match status" value="1"/>
</dbReference>
<dbReference type="CDD" id="cd05117">
    <property type="entry name" value="STKc_CAMK"/>
    <property type="match status" value="1"/>
</dbReference>
<keyword evidence="11" id="KW-0418">Kinase</keyword>
<keyword evidence="12" id="KW-1185">Reference proteome</keyword>
<feature type="compositionally biased region" description="Low complexity" evidence="7">
    <location>
        <begin position="296"/>
        <end position="308"/>
    </location>
</feature>
<dbReference type="Pfam" id="PF00069">
    <property type="entry name" value="Pkinase"/>
    <property type="match status" value="1"/>
</dbReference>
<evidence type="ECO:0000256" key="3">
    <source>
        <dbReference type="ARBA" id="ARBA00022837"/>
    </source>
</evidence>
<dbReference type="PANTHER" id="PTHR24347">
    <property type="entry name" value="SERINE/THREONINE-PROTEIN KINASE"/>
    <property type="match status" value="1"/>
</dbReference>
<dbReference type="VEuPathDB" id="PiroplasmaDB:BOVATA_034300"/>
<dbReference type="SMART" id="SM00220">
    <property type="entry name" value="S_TKc"/>
    <property type="match status" value="1"/>
</dbReference>
<dbReference type="PROSITE" id="PS50011">
    <property type="entry name" value="PROTEIN_KINASE_DOM"/>
    <property type="match status" value="1"/>
</dbReference>
<dbReference type="Pfam" id="PF00169">
    <property type="entry name" value="PH"/>
    <property type="match status" value="1"/>
</dbReference>
<dbReference type="InterPro" id="IPR011993">
    <property type="entry name" value="PH-like_dom_sf"/>
</dbReference>
<comment type="similarity">
    <text evidence="5">Belongs to the protein kinase superfamily. Ser/Thr protein kinase family. CDPK subfamily.</text>
</comment>
<dbReference type="InterPro" id="IPR017441">
    <property type="entry name" value="Protein_kinase_ATP_BS"/>
</dbReference>
<accession>A0A2H6KG32</accession>
<keyword evidence="11" id="KW-0808">Transferase</keyword>
<dbReference type="Gene3D" id="3.30.200.20">
    <property type="entry name" value="Phosphorylase Kinase, domain 1"/>
    <property type="match status" value="1"/>
</dbReference>
<feature type="compositionally biased region" description="Low complexity" evidence="7">
    <location>
        <begin position="693"/>
        <end position="707"/>
    </location>
</feature>
<dbReference type="InterPro" id="IPR002048">
    <property type="entry name" value="EF_hand_dom"/>
</dbReference>
<evidence type="ECO:0000256" key="7">
    <source>
        <dbReference type="SAM" id="MobiDB-lite"/>
    </source>
</evidence>
<comment type="subunit">
    <text evidence="1">Monomer.</text>
</comment>
<feature type="domain" description="EF-hand" evidence="10">
    <location>
        <begin position="94"/>
        <end position="129"/>
    </location>
</feature>
<dbReference type="InterPro" id="IPR018247">
    <property type="entry name" value="EF_Hand_1_Ca_BS"/>
</dbReference>
<gene>
    <name evidence="11" type="ORF">BOVATA_034300</name>
</gene>
<feature type="compositionally biased region" description="Polar residues" evidence="7">
    <location>
        <begin position="142"/>
        <end position="153"/>
    </location>
</feature>
<feature type="binding site" evidence="6">
    <location>
        <position position="865"/>
    </location>
    <ligand>
        <name>ATP</name>
        <dbReference type="ChEBI" id="CHEBI:30616"/>
    </ligand>
</feature>
<evidence type="ECO:0000256" key="5">
    <source>
        <dbReference type="ARBA" id="ARBA00024334"/>
    </source>
</evidence>
<evidence type="ECO:0000259" key="8">
    <source>
        <dbReference type="PROSITE" id="PS50003"/>
    </source>
</evidence>
<evidence type="ECO:0000313" key="12">
    <source>
        <dbReference type="Proteomes" id="UP000236319"/>
    </source>
</evidence>
<dbReference type="RefSeq" id="XP_028868180.1">
    <property type="nucleotide sequence ID" value="XM_029012347.1"/>
</dbReference>
<dbReference type="Gene3D" id="2.30.29.30">
    <property type="entry name" value="Pleckstrin-homology domain (PH domain)/Phosphotyrosine-binding domain (PTB)"/>
    <property type="match status" value="1"/>
</dbReference>
<feature type="region of interest" description="Disordered" evidence="7">
    <location>
        <begin position="230"/>
        <end position="343"/>
    </location>
</feature>
<feature type="region of interest" description="Disordered" evidence="7">
    <location>
        <begin position="468"/>
        <end position="498"/>
    </location>
</feature>
<dbReference type="InterPro" id="IPR000719">
    <property type="entry name" value="Prot_kinase_dom"/>
</dbReference>
<feature type="compositionally biased region" description="Basic and acidic residues" evidence="7">
    <location>
        <begin position="484"/>
        <end position="498"/>
    </location>
</feature>
<evidence type="ECO:0000256" key="6">
    <source>
        <dbReference type="PROSITE-ProRule" id="PRU10141"/>
    </source>
</evidence>
<dbReference type="GO" id="GO:0005509">
    <property type="term" value="F:calcium ion binding"/>
    <property type="evidence" value="ECO:0007669"/>
    <property type="project" value="InterPro"/>
</dbReference>
<feature type="domain" description="PH" evidence="8">
    <location>
        <begin position="729"/>
        <end position="828"/>
    </location>
</feature>
<dbReference type="FunFam" id="1.10.510.10:FF:000571">
    <property type="entry name" value="Maternal embryonic leucine zipper kinase"/>
    <property type="match status" value="1"/>
</dbReference>
<dbReference type="Proteomes" id="UP000236319">
    <property type="component" value="Unassembled WGS sequence"/>
</dbReference>
<feature type="compositionally biased region" description="Polar residues" evidence="7">
    <location>
        <begin position="318"/>
        <end position="328"/>
    </location>
</feature>
<keyword evidence="3" id="KW-0106">Calcium</keyword>
<dbReference type="GeneID" id="39875707"/>
<feature type="domain" description="Protein kinase" evidence="9">
    <location>
        <begin position="836"/>
        <end position="1092"/>
    </location>
</feature>
<feature type="compositionally biased region" description="Basic and acidic residues" evidence="7">
    <location>
        <begin position="160"/>
        <end position="170"/>
    </location>
</feature>
<dbReference type="SUPFAM" id="SSF56112">
    <property type="entry name" value="Protein kinase-like (PK-like)"/>
    <property type="match status" value="1"/>
</dbReference>
<evidence type="ECO:0000259" key="10">
    <source>
        <dbReference type="PROSITE" id="PS50222"/>
    </source>
</evidence>
<sequence>MWFPLLKNGNSDKERLQVCSRRFDSSELEVLHKLYKELASRSQTNGIDKETFLQYFDLPGLWGERLFRHFDTNDSGDVELGEFLSGVAACCRGTHTEKISVLFRMFDLNEDGCVQKSELLAMLSNFPVMTNHMTKCAQRQTSNHSTAIPSNVPSAPRPVETTKRSTGVDKMDSYGSILTESKCIVPGFDEPMLVKRTESNPMGWKDVASSISRISLQSRVSIDFQSNVDVSATDSTDSPKQDDASANDQSGETNAGDKDDNTKPPSEADTLETTGHVDQLPSVMSLSDNKAEMDVSRGSSTSESGHSSPSRRRRRSSNDCTGQEQSDSCPAGDDGKSVSDNVSGLKGGVKDVCRASGETGEVDAPIQSQSIRVSDLQDTDESIIAANAIIEQERLATGDGTSLDVLVEDILEDCQFSSNGSFDFSGFKAWLCKNTSVLSMFSEYLHEEVWGLRGNAFMMSRENNSLTSVDANMSRRPSVQYDQTEGHQSSRTDPERPDKVVQRMVYQMFLTNGNQSRAFEDSMSCLDNIVSDDLLNYLQQASTSTPTAAGVKPHHADTESVNQKDSAELNEPPVAVSFSNQLLSCPNCATALFMCPVCFKRHDVLTLHVGTAVHVECKNCAKQGTISVFTRCWICNWDFSEALTLALSEHQKGTPDADQNKDLTAPVVKAATAPCSGILREKGRSLIRPTISVSCSSSTSDSRSEANSIDETAEAPRSIAEWPRPVVKVPQKAGYMYKRGRHFYTWEKRYYLLIDNVLYYYVSEDSTTPRGCIFLEGCYLDSLADTDASNMFGFCICHKGQKNARRKLYAPTHEEFLQWVDALSAAMKQQSLMQMYTVCEQLGHGKFSVVYRAINNTSGEEFAVKIVDKTRISQQERELLRSEIAILRLLRHQHVIYLKDVSDMRDSLYIVMELVRGGELYDLITQRHRLTEAHTHKIICQLLQIVAYLHKCGIIHRDIKPENILLTDKSEAATIKLTDFGLSTLCGPNELLTQPCGTLAYVAPEVLTLQGYNQKADVWSIGVIMYLLLRGRLPFSIKQPLTLDLSGHYRVHFDGHQWDTVSTCAKDLIMKMLQPNPAARISVFEALEHIWVSNFVAVNHDEVYTGVGDIETTKELIRSLRYATDTTLVIPYSDSCAHNLHALEAEEAEAGLTTVHE</sequence>
<dbReference type="SMART" id="SM00054">
    <property type="entry name" value="EFh"/>
    <property type="match status" value="2"/>
</dbReference>
<dbReference type="PROSITE" id="PS00018">
    <property type="entry name" value="EF_HAND_1"/>
    <property type="match status" value="2"/>
</dbReference>
<proteinExistence type="inferred from homology"/>
<dbReference type="InterPro" id="IPR001849">
    <property type="entry name" value="PH_domain"/>
</dbReference>
<dbReference type="SMART" id="SM00233">
    <property type="entry name" value="PH"/>
    <property type="match status" value="1"/>
</dbReference>
<evidence type="ECO:0000256" key="1">
    <source>
        <dbReference type="ARBA" id="ARBA00011245"/>
    </source>
</evidence>
<dbReference type="GO" id="GO:0004672">
    <property type="term" value="F:protein kinase activity"/>
    <property type="evidence" value="ECO:0007669"/>
    <property type="project" value="InterPro"/>
</dbReference>
<reference evidence="11 12" key="1">
    <citation type="journal article" date="2017" name="BMC Genomics">
        <title>Whole-genome assembly of Babesia ovata and comparative genomics between closely related pathogens.</title>
        <authorList>
            <person name="Yamagishi J."/>
            <person name="Asada M."/>
            <person name="Hakimi H."/>
            <person name="Tanaka T.Q."/>
            <person name="Sugimoto C."/>
            <person name="Kawazu S."/>
        </authorList>
    </citation>
    <scope>NUCLEOTIDE SEQUENCE [LARGE SCALE GENOMIC DNA]</scope>
    <source>
        <strain evidence="11 12">Miyake</strain>
    </source>
</reference>
<feature type="region of interest" description="Disordered" evidence="7">
    <location>
        <begin position="693"/>
        <end position="714"/>
    </location>
</feature>
<dbReference type="InterPro" id="IPR008271">
    <property type="entry name" value="Ser/Thr_kinase_AS"/>
</dbReference>
<dbReference type="PROSITE" id="PS00107">
    <property type="entry name" value="PROTEIN_KINASE_ATP"/>
    <property type="match status" value="1"/>
</dbReference>
<dbReference type="CDD" id="cd00051">
    <property type="entry name" value="EFh"/>
    <property type="match status" value="1"/>
</dbReference>
<dbReference type="OrthoDB" id="40902at2759"/>
<dbReference type="GO" id="GO:0005524">
    <property type="term" value="F:ATP binding"/>
    <property type="evidence" value="ECO:0007669"/>
    <property type="project" value="UniProtKB-UniRule"/>
</dbReference>
<feature type="compositionally biased region" description="Polar residues" evidence="7">
    <location>
        <begin position="468"/>
        <end position="483"/>
    </location>
</feature>
<dbReference type="PRINTS" id="PR00450">
    <property type="entry name" value="RECOVERIN"/>
</dbReference>
<dbReference type="InterPro" id="IPR011009">
    <property type="entry name" value="Kinase-like_dom_sf"/>
</dbReference>
<evidence type="ECO:0000256" key="2">
    <source>
        <dbReference type="ARBA" id="ARBA00022741"/>
    </source>
</evidence>
<name>A0A2H6KG32_9APIC</name>
<evidence type="ECO:0000313" key="11">
    <source>
        <dbReference type="EMBL" id="GBE61937.1"/>
    </source>
</evidence>
<organism evidence="11 12">
    <name type="scientific">Babesia ovata</name>
    <dbReference type="NCBI Taxonomy" id="189622"/>
    <lineage>
        <taxon>Eukaryota</taxon>
        <taxon>Sar</taxon>
        <taxon>Alveolata</taxon>
        <taxon>Apicomplexa</taxon>
        <taxon>Aconoidasida</taxon>
        <taxon>Piroplasmida</taxon>
        <taxon>Babesiidae</taxon>
        <taxon>Babesia</taxon>
    </lineage>
</organism>
<protein>
    <submittedName>
        <fullName evidence="11">Calcium dependent kinase CDPK7</fullName>
    </submittedName>
</protein>
<evidence type="ECO:0000256" key="4">
    <source>
        <dbReference type="ARBA" id="ARBA00022840"/>
    </source>
</evidence>
<dbReference type="FunFam" id="3.30.200.20:FF:000042">
    <property type="entry name" value="Aurora kinase A"/>
    <property type="match status" value="1"/>
</dbReference>
<feature type="region of interest" description="Disordered" evidence="7">
    <location>
        <begin position="142"/>
        <end position="170"/>
    </location>
</feature>
<dbReference type="Gene3D" id="1.10.510.10">
    <property type="entry name" value="Transferase(Phosphotransferase) domain 1"/>
    <property type="match status" value="1"/>
</dbReference>
<dbReference type="SUPFAM" id="SSF50729">
    <property type="entry name" value="PH domain-like"/>
    <property type="match status" value="1"/>
</dbReference>
<keyword evidence="4 6" id="KW-0067">ATP-binding</keyword>
<dbReference type="SUPFAM" id="SSF47473">
    <property type="entry name" value="EF-hand"/>
    <property type="match status" value="1"/>
</dbReference>
<dbReference type="EMBL" id="BDSA01000003">
    <property type="protein sequence ID" value="GBE61937.1"/>
    <property type="molecule type" value="Genomic_DNA"/>
</dbReference>
<dbReference type="InterPro" id="IPR011992">
    <property type="entry name" value="EF-hand-dom_pair"/>
</dbReference>
<feature type="domain" description="EF-hand" evidence="10">
    <location>
        <begin position="64"/>
        <end position="93"/>
    </location>
</feature>
<keyword evidence="2 6" id="KW-0547">Nucleotide-binding</keyword>
<dbReference type="PROSITE" id="PS00108">
    <property type="entry name" value="PROTEIN_KINASE_ST"/>
    <property type="match status" value="1"/>
</dbReference>
<dbReference type="Gene3D" id="1.10.238.10">
    <property type="entry name" value="EF-hand"/>
    <property type="match status" value="1"/>
</dbReference>
<evidence type="ECO:0000259" key="9">
    <source>
        <dbReference type="PROSITE" id="PS50011"/>
    </source>
</evidence>
<dbReference type="AlphaFoldDB" id="A0A2H6KG32"/>
<dbReference type="PROSITE" id="PS50222">
    <property type="entry name" value="EF_HAND_2"/>
    <property type="match status" value="2"/>
</dbReference>
<feature type="region of interest" description="Disordered" evidence="7">
    <location>
        <begin position="545"/>
        <end position="568"/>
    </location>
</feature>
<feature type="compositionally biased region" description="Polar residues" evidence="7">
    <location>
        <begin position="244"/>
        <end position="253"/>
    </location>
</feature>